<evidence type="ECO:0000313" key="1">
    <source>
        <dbReference type="EMBL" id="AXN36218.1"/>
    </source>
</evidence>
<dbReference type="Proteomes" id="UP000257607">
    <property type="component" value="Chromosome"/>
</dbReference>
<dbReference type="EMBL" id="CP031003">
    <property type="protein sequence ID" value="AXN36218.1"/>
    <property type="molecule type" value="Genomic_DNA"/>
</dbReference>
<dbReference type="AlphaFoldDB" id="A0A385AF49"/>
<reference evidence="1 2" key="1">
    <citation type="submission" date="2018-07" db="EMBL/GenBank/DDBJ databases">
        <title>Lactobacillus curvatus genome sequence.</title>
        <authorList>
            <person name="Prechtl R."/>
        </authorList>
    </citation>
    <scope>NUCLEOTIDE SEQUENCE [LARGE SCALE GENOMIC DNA]</scope>
    <source>
        <strain evidence="1 2">TMW 1.1928</strain>
    </source>
</reference>
<name>A0A385AF49_LATCU</name>
<dbReference type="RefSeq" id="WP_111447775.1">
    <property type="nucleotide sequence ID" value="NZ_CP029966.1"/>
</dbReference>
<evidence type="ECO:0000313" key="2">
    <source>
        <dbReference type="Proteomes" id="UP000257607"/>
    </source>
</evidence>
<accession>A0A385AF49</accession>
<proteinExistence type="predicted"/>
<protein>
    <submittedName>
        <fullName evidence="1">Uncharacterized protein</fullName>
    </submittedName>
</protein>
<gene>
    <name evidence="1" type="ORF">DT351_07480</name>
</gene>
<organism evidence="1 2">
    <name type="scientific">Latilactobacillus curvatus</name>
    <name type="common">Lactobacillus curvatus</name>
    <dbReference type="NCBI Taxonomy" id="28038"/>
    <lineage>
        <taxon>Bacteria</taxon>
        <taxon>Bacillati</taxon>
        <taxon>Bacillota</taxon>
        <taxon>Bacilli</taxon>
        <taxon>Lactobacillales</taxon>
        <taxon>Lactobacillaceae</taxon>
        <taxon>Latilactobacillus</taxon>
    </lineage>
</organism>
<sequence>MEKWKKEMAVLMGWNMASALVLLIGLIAWLIWQTKFALFIFAVALLFFILNFALLMFWRNQTKKEMKEELAKQINEKVDSFKMDHK</sequence>